<feature type="signal peptide" evidence="3">
    <location>
        <begin position="1"/>
        <end position="18"/>
    </location>
</feature>
<evidence type="ECO:0000256" key="1">
    <source>
        <dbReference type="ARBA" id="ARBA00004613"/>
    </source>
</evidence>
<dbReference type="CDD" id="cd05380">
    <property type="entry name" value="CAP_euk"/>
    <property type="match status" value="1"/>
</dbReference>
<dbReference type="InterPro" id="IPR002413">
    <property type="entry name" value="V5_allergen-like"/>
</dbReference>
<evidence type="ECO:0000313" key="6">
    <source>
        <dbReference type="Proteomes" id="UP000625711"/>
    </source>
</evidence>
<dbReference type="SUPFAM" id="SSF55797">
    <property type="entry name" value="PR-1-like"/>
    <property type="match status" value="1"/>
</dbReference>
<dbReference type="Gene3D" id="3.40.33.10">
    <property type="entry name" value="CAP"/>
    <property type="match status" value="1"/>
</dbReference>
<feature type="domain" description="SCP" evidence="4">
    <location>
        <begin position="51"/>
        <end position="214"/>
    </location>
</feature>
<dbReference type="OrthoDB" id="414826at2759"/>
<name>A0A834MJG4_RHYFE</name>
<comment type="caution">
    <text evidence="5">The sequence shown here is derived from an EMBL/GenBank/DDBJ whole genome shotgun (WGS) entry which is preliminary data.</text>
</comment>
<dbReference type="EMBL" id="JAACXV010000071">
    <property type="protein sequence ID" value="KAF7284686.1"/>
    <property type="molecule type" value="Genomic_DNA"/>
</dbReference>
<dbReference type="Proteomes" id="UP000625711">
    <property type="component" value="Unassembled WGS sequence"/>
</dbReference>
<dbReference type="SMART" id="SM00198">
    <property type="entry name" value="SCP"/>
    <property type="match status" value="1"/>
</dbReference>
<keyword evidence="6" id="KW-1185">Reference proteome</keyword>
<dbReference type="GO" id="GO:0005576">
    <property type="term" value="C:extracellular region"/>
    <property type="evidence" value="ECO:0007669"/>
    <property type="project" value="UniProtKB-SubCell"/>
</dbReference>
<dbReference type="InterPro" id="IPR014044">
    <property type="entry name" value="CAP_dom"/>
</dbReference>
<protein>
    <recommendedName>
        <fullName evidence="4">SCP domain-containing protein</fullName>
    </recommendedName>
</protein>
<dbReference type="Pfam" id="PF00188">
    <property type="entry name" value="CAP"/>
    <property type="match status" value="1"/>
</dbReference>
<dbReference type="AlphaFoldDB" id="A0A834MJG4"/>
<dbReference type="PANTHER" id="PTHR10334">
    <property type="entry name" value="CYSTEINE-RICH SECRETORY PROTEIN-RELATED"/>
    <property type="match status" value="1"/>
</dbReference>
<accession>A0A834MJG4</accession>
<evidence type="ECO:0000259" key="4">
    <source>
        <dbReference type="SMART" id="SM00198"/>
    </source>
</evidence>
<dbReference type="InterPro" id="IPR035940">
    <property type="entry name" value="CAP_sf"/>
</dbReference>
<evidence type="ECO:0000313" key="5">
    <source>
        <dbReference type="EMBL" id="KAF7284686.1"/>
    </source>
</evidence>
<dbReference type="InterPro" id="IPR001283">
    <property type="entry name" value="CRISP-related"/>
</dbReference>
<dbReference type="InterPro" id="IPR018244">
    <property type="entry name" value="Allrgn_V5/Tpx1_CS"/>
</dbReference>
<proteinExistence type="predicted"/>
<evidence type="ECO:0000256" key="2">
    <source>
        <dbReference type="ARBA" id="ARBA00022525"/>
    </source>
</evidence>
<gene>
    <name evidence="5" type="ORF">GWI33_021699</name>
</gene>
<organism evidence="5 6">
    <name type="scientific">Rhynchophorus ferrugineus</name>
    <name type="common">Red palm weevil</name>
    <name type="synonym">Curculio ferrugineus</name>
    <dbReference type="NCBI Taxonomy" id="354439"/>
    <lineage>
        <taxon>Eukaryota</taxon>
        <taxon>Metazoa</taxon>
        <taxon>Ecdysozoa</taxon>
        <taxon>Arthropoda</taxon>
        <taxon>Hexapoda</taxon>
        <taxon>Insecta</taxon>
        <taxon>Pterygota</taxon>
        <taxon>Neoptera</taxon>
        <taxon>Endopterygota</taxon>
        <taxon>Coleoptera</taxon>
        <taxon>Polyphaga</taxon>
        <taxon>Cucujiformia</taxon>
        <taxon>Curculionidae</taxon>
        <taxon>Dryophthorinae</taxon>
        <taxon>Rhynchophorus</taxon>
    </lineage>
</organism>
<dbReference type="PROSITE" id="PS01009">
    <property type="entry name" value="CRISP_1"/>
    <property type="match status" value="1"/>
</dbReference>
<evidence type="ECO:0000256" key="3">
    <source>
        <dbReference type="SAM" id="SignalP"/>
    </source>
</evidence>
<reference evidence="5" key="1">
    <citation type="submission" date="2020-08" db="EMBL/GenBank/DDBJ databases">
        <title>Genome sequencing and assembly of the red palm weevil Rhynchophorus ferrugineus.</title>
        <authorList>
            <person name="Dias G.B."/>
            <person name="Bergman C.M."/>
            <person name="Manee M."/>
        </authorList>
    </citation>
    <scope>NUCLEOTIDE SEQUENCE</scope>
    <source>
        <strain evidence="5">AA-2017</strain>
        <tissue evidence="5">Whole larva</tissue>
    </source>
</reference>
<keyword evidence="3" id="KW-0732">Signal</keyword>
<feature type="chain" id="PRO_5032920694" description="SCP domain-containing protein" evidence="3">
    <location>
        <begin position="19"/>
        <end position="268"/>
    </location>
</feature>
<comment type="subcellular location">
    <subcellularLocation>
        <location evidence="1">Secreted</location>
    </subcellularLocation>
</comment>
<dbReference type="PRINTS" id="PR00838">
    <property type="entry name" value="V5ALLERGEN"/>
</dbReference>
<keyword evidence="2" id="KW-0964">Secreted</keyword>
<dbReference type="PRINTS" id="PR00837">
    <property type="entry name" value="V5TPXLIKE"/>
</dbReference>
<sequence>MKFSFPLLLFAVIQNSLSFDWCTMNCQQAKHIACERMGQCDSLGACSFVTLDPDELLEHHNHYRSMFANGEEPQSGGLKVSNMMALVWNEELAFTASCNLAACEGMKHDQCRGVPDYPAAGQNLWSTSFSGGGDCKSKAASAVKLWYDEIKLITSADIKKKGTGWSSDGVSGHFTQVVWAQTEAVGCALTELKKSGMTDCTLACNYGPSGNVLGGSMFIEGPPCSNCPENVKCGKVKDGLCGSAIRSYSKPSLCFISIIFVLLVQVIK</sequence>